<evidence type="ECO:0000256" key="10">
    <source>
        <dbReference type="ARBA" id="ARBA00038367"/>
    </source>
</evidence>
<comment type="function">
    <text evidence="12">Cell wall formation. Adds enolpyruvyl to UDP-N-acetylglucosamine.</text>
</comment>
<feature type="binding site" evidence="12">
    <location>
        <begin position="22"/>
        <end position="23"/>
    </location>
    <ligand>
        <name>phosphoenolpyruvate</name>
        <dbReference type="ChEBI" id="CHEBI:58702"/>
    </ligand>
</feature>
<dbReference type="EC" id="2.5.1.7" evidence="12"/>
<evidence type="ECO:0000256" key="5">
    <source>
        <dbReference type="ARBA" id="ARBA00022679"/>
    </source>
</evidence>
<evidence type="ECO:0000256" key="9">
    <source>
        <dbReference type="ARBA" id="ARBA00023316"/>
    </source>
</evidence>
<evidence type="ECO:0000256" key="7">
    <source>
        <dbReference type="ARBA" id="ARBA00022984"/>
    </source>
</evidence>
<evidence type="ECO:0000256" key="1">
    <source>
        <dbReference type="ARBA" id="ARBA00004496"/>
    </source>
</evidence>
<keyword evidence="9 12" id="KW-0961">Cell wall biogenesis/degradation</keyword>
<dbReference type="InterPro" id="IPR050068">
    <property type="entry name" value="MurA_subfamily"/>
</dbReference>
<keyword evidence="5 12" id="KW-0808">Transferase</keyword>
<organism evidence="14 15">
    <name type="scientific">Desulforamulus aquiferis</name>
    <dbReference type="NCBI Taxonomy" id="1397668"/>
    <lineage>
        <taxon>Bacteria</taxon>
        <taxon>Bacillati</taxon>
        <taxon>Bacillota</taxon>
        <taxon>Clostridia</taxon>
        <taxon>Eubacteriales</taxon>
        <taxon>Peptococcaceae</taxon>
        <taxon>Desulforamulus</taxon>
    </lineage>
</organism>
<comment type="catalytic activity">
    <reaction evidence="11 12">
        <text>phosphoenolpyruvate + UDP-N-acetyl-alpha-D-glucosamine = UDP-N-acetyl-3-O-(1-carboxyvinyl)-alpha-D-glucosamine + phosphate</text>
        <dbReference type="Rhea" id="RHEA:18681"/>
        <dbReference type="ChEBI" id="CHEBI:43474"/>
        <dbReference type="ChEBI" id="CHEBI:57705"/>
        <dbReference type="ChEBI" id="CHEBI:58702"/>
        <dbReference type="ChEBI" id="CHEBI:68483"/>
        <dbReference type="EC" id="2.5.1.7"/>
    </reaction>
</comment>
<dbReference type="NCBIfam" id="NF009470">
    <property type="entry name" value="PRK12830.1"/>
    <property type="match status" value="1"/>
</dbReference>
<comment type="caution">
    <text evidence="12">Lacks conserved residue(s) required for the propagation of feature annotation.</text>
</comment>
<evidence type="ECO:0000313" key="15">
    <source>
        <dbReference type="Proteomes" id="UP001172911"/>
    </source>
</evidence>
<evidence type="ECO:0000256" key="2">
    <source>
        <dbReference type="ARBA" id="ARBA00004752"/>
    </source>
</evidence>
<dbReference type="NCBIfam" id="TIGR01072">
    <property type="entry name" value="murA"/>
    <property type="match status" value="1"/>
</dbReference>
<gene>
    <name evidence="12 14" type="primary">murA</name>
    <name evidence="14" type="ORF">P6N53_08710</name>
</gene>
<dbReference type="InterPro" id="IPR036968">
    <property type="entry name" value="Enolpyruvate_Tfrase_sf"/>
</dbReference>
<keyword evidence="6 12" id="KW-0133">Cell shape</keyword>
<feature type="binding site" evidence="12">
    <location>
        <begin position="122"/>
        <end position="126"/>
    </location>
    <ligand>
        <name>UDP-N-acetyl-alpha-D-glucosamine</name>
        <dbReference type="ChEBI" id="CHEBI:57705"/>
    </ligand>
</feature>
<dbReference type="PANTHER" id="PTHR43783">
    <property type="entry name" value="UDP-N-ACETYLGLUCOSAMINE 1-CARBOXYVINYLTRANSFERASE"/>
    <property type="match status" value="1"/>
</dbReference>
<accession>A0AAW7ZE33</accession>
<dbReference type="GO" id="GO:0008360">
    <property type="term" value="P:regulation of cell shape"/>
    <property type="evidence" value="ECO:0007669"/>
    <property type="project" value="UniProtKB-KW"/>
</dbReference>
<comment type="subcellular location">
    <subcellularLocation>
        <location evidence="1 12">Cytoplasm</location>
    </subcellularLocation>
</comment>
<dbReference type="GO" id="GO:0008760">
    <property type="term" value="F:UDP-N-acetylglucosamine 1-carboxyvinyltransferase activity"/>
    <property type="evidence" value="ECO:0007669"/>
    <property type="project" value="UniProtKB-UniRule"/>
</dbReference>
<evidence type="ECO:0000256" key="4">
    <source>
        <dbReference type="ARBA" id="ARBA00022618"/>
    </source>
</evidence>
<proteinExistence type="inferred from homology"/>
<evidence type="ECO:0000259" key="13">
    <source>
        <dbReference type="Pfam" id="PF00275"/>
    </source>
</evidence>
<sequence length="417" mass="44913">MSKIIITGGNPLHGKVKVSGAKNASLAILCGTLLAEDEVVLENVPDISDVRILLEILGNMGCGVRWIEEDVLSVKGPQRLSDDAPYKLVKLLRASNLLLGPMLARFGKARISLPGGCNIGVRPMDLHFKGLVALGANLNLERGSIQGKSKRLIGNRVYLDFPSVGATENIMMAACLAEGQTTIENVAKEPEIVDLANFLNSMGARVRGAGTDLIKIEGVPHLKGGRYSIIPDRIEAGTFMVASAATRGDVLLENVIPRHLEPLTAKLREANVEVIEGEDSIRVNADQIDAKNIDIKTMPYPGFPTDMQSQMMSFLSTISGTSIIVENIFENRFQVADELKRMGANVKVEGRMAVIEGVPSLQGTQVKASDLRAGAALVIAGLMAHGDTEISNVQYVDRGYTHLETKLNSLGAQVRRE</sequence>
<dbReference type="SUPFAM" id="SSF55205">
    <property type="entry name" value="EPT/RTPC-like"/>
    <property type="match status" value="1"/>
</dbReference>
<feature type="domain" description="Enolpyruvate transferase" evidence="13">
    <location>
        <begin position="7"/>
        <end position="407"/>
    </location>
</feature>
<dbReference type="GO" id="GO:0071555">
    <property type="term" value="P:cell wall organization"/>
    <property type="evidence" value="ECO:0007669"/>
    <property type="project" value="UniProtKB-KW"/>
</dbReference>
<reference evidence="14" key="2">
    <citation type="submission" date="2023-03" db="EMBL/GenBank/DDBJ databases">
        <authorList>
            <person name="Zhang Z."/>
        </authorList>
    </citation>
    <scope>NUCLEOTIDE SEQUENCE</scope>
    <source>
        <strain evidence="14">DSA</strain>
    </source>
</reference>
<evidence type="ECO:0000256" key="8">
    <source>
        <dbReference type="ARBA" id="ARBA00023306"/>
    </source>
</evidence>
<dbReference type="GO" id="GO:0009252">
    <property type="term" value="P:peptidoglycan biosynthetic process"/>
    <property type="evidence" value="ECO:0007669"/>
    <property type="project" value="UniProtKB-UniRule"/>
</dbReference>
<comment type="similarity">
    <text evidence="10 12">Belongs to the EPSP synthase family. MurA subfamily.</text>
</comment>
<evidence type="ECO:0000256" key="12">
    <source>
        <dbReference type="HAMAP-Rule" id="MF_00111"/>
    </source>
</evidence>
<feature type="active site" description="Proton donor" evidence="12">
    <location>
        <position position="117"/>
    </location>
</feature>
<dbReference type="AlphaFoldDB" id="A0AAW7ZE33"/>
<keyword evidence="7 12" id="KW-0573">Peptidoglycan synthesis</keyword>
<keyword evidence="4 12" id="KW-0132">Cell division</keyword>
<dbReference type="EMBL" id="JARPTC010000012">
    <property type="protein sequence ID" value="MDO7787296.1"/>
    <property type="molecule type" value="Genomic_DNA"/>
</dbReference>
<dbReference type="InterPro" id="IPR001986">
    <property type="entry name" value="Enolpyruvate_Tfrase_dom"/>
</dbReference>
<dbReference type="CDD" id="cd01555">
    <property type="entry name" value="UdpNAET"/>
    <property type="match status" value="1"/>
</dbReference>
<reference evidence="14" key="1">
    <citation type="journal article" date="2023" name="J. Hazard. Mater.">
        <title>Anaerobic biodegradation of pyrene and benzo[a]pyrene by a new sulfate-reducing Desulforamulus aquiferis strain DSA.</title>
        <authorList>
            <person name="Zhang Z."/>
            <person name="Sun J."/>
            <person name="Gong X."/>
            <person name="Wang C."/>
            <person name="Wang H."/>
        </authorList>
    </citation>
    <scope>NUCLEOTIDE SEQUENCE</scope>
    <source>
        <strain evidence="14">DSA</strain>
    </source>
</reference>
<keyword evidence="15" id="KW-1185">Reference proteome</keyword>
<keyword evidence="8 12" id="KW-0131">Cell cycle</keyword>
<feature type="binding site" evidence="12">
    <location>
        <position position="306"/>
    </location>
    <ligand>
        <name>UDP-N-acetyl-alpha-D-glucosamine</name>
        <dbReference type="ChEBI" id="CHEBI:57705"/>
    </ligand>
</feature>
<evidence type="ECO:0000313" key="14">
    <source>
        <dbReference type="EMBL" id="MDO7787296.1"/>
    </source>
</evidence>
<feature type="binding site" evidence="12">
    <location>
        <position position="328"/>
    </location>
    <ligand>
        <name>UDP-N-acetyl-alpha-D-glucosamine</name>
        <dbReference type="ChEBI" id="CHEBI:57705"/>
    </ligand>
</feature>
<feature type="binding site" evidence="12">
    <location>
        <position position="93"/>
    </location>
    <ligand>
        <name>UDP-N-acetyl-alpha-D-glucosamine</name>
        <dbReference type="ChEBI" id="CHEBI:57705"/>
    </ligand>
</feature>
<evidence type="ECO:0000256" key="3">
    <source>
        <dbReference type="ARBA" id="ARBA00022490"/>
    </source>
</evidence>
<dbReference type="GO" id="GO:0005737">
    <property type="term" value="C:cytoplasm"/>
    <property type="evidence" value="ECO:0007669"/>
    <property type="project" value="UniProtKB-SubCell"/>
</dbReference>
<dbReference type="Pfam" id="PF00275">
    <property type="entry name" value="EPSP_synthase"/>
    <property type="match status" value="1"/>
</dbReference>
<dbReference type="GO" id="GO:0051301">
    <property type="term" value="P:cell division"/>
    <property type="evidence" value="ECO:0007669"/>
    <property type="project" value="UniProtKB-KW"/>
</dbReference>
<keyword evidence="12" id="KW-0670">Pyruvate</keyword>
<protein>
    <recommendedName>
        <fullName evidence="12">UDP-N-acetylglucosamine 1-carboxyvinyltransferase</fullName>
        <ecNumber evidence="12">2.5.1.7</ecNumber>
    </recommendedName>
    <alternativeName>
        <fullName evidence="12">Enoylpyruvate transferase</fullName>
    </alternativeName>
    <alternativeName>
        <fullName evidence="12">UDP-N-acetylglucosamine enolpyruvyl transferase</fullName>
        <shortName evidence="12">EPT</shortName>
    </alternativeName>
</protein>
<dbReference type="NCBIfam" id="NF006873">
    <property type="entry name" value="PRK09369.1"/>
    <property type="match status" value="1"/>
</dbReference>
<evidence type="ECO:0000256" key="11">
    <source>
        <dbReference type="ARBA" id="ARBA00047527"/>
    </source>
</evidence>
<dbReference type="Gene3D" id="3.65.10.10">
    <property type="entry name" value="Enolpyruvate transferase domain"/>
    <property type="match status" value="2"/>
</dbReference>
<dbReference type="GO" id="GO:0019277">
    <property type="term" value="P:UDP-N-acetylgalactosamine biosynthetic process"/>
    <property type="evidence" value="ECO:0007669"/>
    <property type="project" value="InterPro"/>
</dbReference>
<keyword evidence="3 12" id="KW-0963">Cytoplasm</keyword>
<evidence type="ECO:0000256" key="6">
    <source>
        <dbReference type="ARBA" id="ARBA00022960"/>
    </source>
</evidence>
<feature type="modified residue" description="2-(S-cysteinyl)pyruvic acid O-phosphothioketal" evidence="12">
    <location>
        <position position="117"/>
    </location>
</feature>
<dbReference type="InterPro" id="IPR005750">
    <property type="entry name" value="UDP_GlcNAc_COvinyl_MurA"/>
</dbReference>
<dbReference type="PANTHER" id="PTHR43783:SF1">
    <property type="entry name" value="UDP-N-ACETYLGLUCOSAMINE 1-CARBOXYVINYLTRANSFERASE"/>
    <property type="match status" value="1"/>
</dbReference>
<name>A0AAW7ZE33_9FIRM</name>
<dbReference type="HAMAP" id="MF_00111">
    <property type="entry name" value="MurA"/>
    <property type="match status" value="1"/>
</dbReference>
<comment type="caution">
    <text evidence="14">The sequence shown here is derived from an EMBL/GenBank/DDBJ whole genome shotgun (WGS) entry which is preliminary data.</text>
</comment>
<comment type="pathway">
    <text evidence="2 12">Cell wall biogenesis; peptidoglycan biosynthesis.</text>
</comment>
<dbReference type="FunFam" id="3.65.10.10:FF:000001">
    <property type="entry name" value="UDP-N-acetylglucosamine 1-carboxyvinyltransferase"/>
    <property type="match status" value="1"/>
</dbReference>
<dbReference type="Proteomes" id="UP001172911">
    <property type="component" value="Unassembled WGS sequence"/>
</dbReference>
<dbReference type="RefSeq" id="WP_304542438.1">
    <property type="nucleotide sequence ID" value="NZ_JARPTC010000012.1"/>
</dbReference>
<dbReference type="InterPro" id="IPR013792">
    <property type="entry name" value="RNA3'P_cycl/enolpyr_Trfase_a/b"/>
</dbReference>